<keyword evidence="2" id="KW-0812">Transmembrane</keyword>
<dbReference type="OrthoDB" id="3227921at2759"/>
<protein>
    <submittedName>
        <fullName evidence="3">Short-chain dehydrogenase/reductase family protein</fullName>
    </submittedName>
</protein>
<keyword evidence="2" id="KW-0472">Membrane</keyword>
<evidence type="ECO:0000256" key="2">
    <source>
        <dbReference type="SAM" id="Phobius"/>
    </source>
</evidence>
<comment type="caution">
    <text evidence="3">The sequence shown here is derived from an EMBL/GenBank/DDBJ whole genome shotgun (WGS) entry which is preliminary data.</text>
</comment>
<proteinExistence type="predicted"/>
<gene>
    <name evidence="3" type="ORF">MSAN_00977600</name>
</gene>
<feature type="transmembrane region" description="Helical" evidence="2">
    <location>
        <begin position="165"/>
        <end position="188"/>
    </location>
</feature>
<evidence type="ECO:0000256" key="1">
    <source>
        <dbReference type="SAM" id="MobiDB-lite"/>
    </source>
</evidence>
<feature type="transmembrane region" description="Helical" evidence="2">
    <location>
        <begin position="67"/>
        <end position="89"/>
    </location>
</feature>
<feature type="compositionally biased region" description="Polar residues" evidence="1">
    <location>
        <begin position="499"/>
        <end position="530"/>
    </location>
</feature>
<dbReference type="Proteomes" id="UP000623467">
    <property type="component" value="Unassembled WGS sequence"/>
</dbReference>
<name>A0A8H6YYA0_9AGAR</name>
<reference evidence="3" key="1">
    <citation type="submission" date="2020-05" db="EMBL/GenBank/DDBJ databases">
        <title>Mycena genomes resolve the evolution of fungal bioluminescence.</title>
        <authorList>
            <person name="Tsai I.J."/>
        </authorList>
    </citation>
    <scope>NUCLEOTIDE SEQUENCE</scope>
    <source>
        <strain evidence="3">160909Yilan</strain>
    </source>
</reference>
<feature type="transmembrane region" description="Helical" evidence="2">
    <location>
        <begin position="101"/>
        <end position="119"/>
    </location>
</feature>
<evidence type="ECO:0000313" key="4">
    <source>
        <dbReference type="Proteomes" id="UP000623467"/>
    </source>
</evidence>
<organism evidence="3 4">
    <name type="scientific">Mycena sanguinolenta</name>
    <dbReference type="NCBI Taxonomy" id="230812"/>
    <lineage>
        <taxon>Eukaryota</taxon>
        <taxon>Fungi</taxon>
        <taxon>Dikarya</taxon>
        <taxon>Basidiomycota</taxon>
        <taxon>Agaricomycotina</taxon>
        <taxon>Agaricomycetes</taxon>
        <taxon>Agaricomycetidae</taxon>
        <taxon>Agaricales</taxon>
        <taxon>Marasmiineae</taxon>
        <taxon>Mycenaceae</taxon>
        <taxon>Mycena</taxon>
    </lineage>
</organism>
<dbReference type="EMBL" id="JACAZH010000006">
    <property type="protein sequence ID" value="KAF7367177.1"/>
    <property type="molecule type" value="Genomic_DNA"/>
</dbReference>
<evidence type="ECO:0000313" key="3">
    <source>
        <dbReference type="EMBL" id="KAF7367177.1"/>
    </source>
</evidence>
<accession>A0A8H6YYA0</accession>
<dbReference type="AlphaFoldDB" id="A0A8H6YYA0"/>
<keyword evidence="2" id="KW-1133">Transmembrane helix</keyword>
<feature type="region of interest" description="Disordered" evidence="1">
    <location>
        <begin position="496"/>
        <end position="547"/>
    </location>
</feature>
<feature type="transmembrane region" description="Helical" evidence="2">
    <location>
        <begin position="20"/>
        <end position="46"/>
    </location>
</feature>
<keyword evidence="4" id="KW-1185">Reference proteome</keyword>
<sequence>MVALTSIHLNPAARVYTLRLLLVSTIPMIFIFAITSSLFLGIPIFIWVHHILAIFQWTMPGLAALDLAIVVVEIGGFAFVSFTAFPYGVPYGIPYGIPYDIPALFSLLLCLLFRIATIVKTEEKFFTQRLSFLGCCAPASPPYTSASILLNRSLARPLVRGEAKYIIIARALVLTCIGIGLPAFGIYVTVIKPANATVFTAWIPQPAWVAELPGNASISFEPDNSNYSHPWNASVTALKDDFENIHCPSPSPSWDGGPLTSTCPCSWDDIRTISFSAAVPSEAGFLHVWITCDSGECDDNSLDVPLLPGSHLFAMLGWSQRQTISQSMAGSYLVFRPEIYGLQQDTSAEGTITSLTLTVVGIKRFFQDTADASAFSGIATFGGFWTFVNGTFALFFGANIVYFAFGRRPLSALGVVHLFQRRALVRKWSEDFPAIHTEGGLPGSQNAGVVAFIRERLVDLGADPREIEQRPREPSRVSRFQPKVGKLRRQLPWKKKAQRFNSRVQNAQATSQNSDNSETTHRVASSTRQKSPLFAAPHDFTVNGHENPCARSQREYILAEIPLLDIDLSPGDVSV</sequence>
<feature type="transmembrane region" description="Helical" evidence="2">
    <location>
        <begin position="384"/>
        <end position="405"/>
    </location>
</feature>